<reference evidence="4" key="1">
    <citation type="journal article" date="2016" name="Genome Announc.">
        <title>Genome sequences of three species of Hanseniaspora isolated from spontaneous wine fermentations.</title>
        <authorList>
            <person name="Sternes P.R."/>
            <person name="Lee D."/>
            <person name="Kutyna D.R."/>
            <person name="Borneman A.R."/>
        </authorList>
    </citation>
    <scope>NUCLEOTIDE SEQUENCE [LARGE SCALE GENOMIC DNA]</scope>
    <source>
        <strain evidence="4">AWRI3578</strain>
    </source>
</reference>
<sequence length="105" mass="12150">MPQRQNPNYTESISSECTKLRLDYDNCFNKWFKDVFLANDGENDLGNEKICEPEFNKYHECLFKAIAKIDEESSASATDSDGKPRGLMESIKEAEKEVLEFEKKK</sequence>
<keyword evidence="2" id="KW-1015">Disulfide bond</keyword>
<name>A0A1E5RXR5_9ASCO</name>
<dbReference type="AlphaFoldDB" id="A0A1E5RXR5"/>
<dbReference type="PANTHER" id="PTHR46403:SF1">
    <property type="entry name" value="TP53-REGULATED INHIBITOR OF APOPTOSIS 1"/>
    <property type="match status" value="1"/>
</dbReference>
<evidence type="ECO:0000313" key="3">
    <source>
        <dbReference type="EMBL" id="OEJ91525.1"/>
    </source>
</evidence>
<keyword evidence="4" id="KW-1185">Reference proteome</keyword>
<evidence type="ECO:0000256" key="2">
    <source>
        <dbReference type="ARBA" id="ARBA00023157"/>
    </source>
</evidence>
<dbReference type="GO" id="GO:0005758">
    <property type="term" value="C:mitochondrial intermembrane space"/>
    <property type="evidence" value="ECO:0007669"/>
    <property type="project" value="TreeGrafter"/>
</dbReference>
<gene>
    <name evidence="3" type="ORF">AWRI3578_g341</name>
</gene>
<evidence type="ECO:0000313" key="4">
    <source>
        <dbReference type="Proteomes" id="UP000095605"/>
    </source>
</evidence>
<dbReference type="GO" id="GO:0005829">
    <property type="term" value="C:cytosol"/>
    <property type="evidence" value="ECO:0007669"/>
    <property type="project" value="TreeGrafter"/>
</dbReference>
<organism evidence="3 4">
    <name type="scientific">Hanseniaspora opuntiae</name>
    <dbReference type="NCBI Taxonomy" id="211096"/>
    <lineage>
        <taxon>Eukaryota</taxon>
        <taxon>Fungi</taxon>
        <taxon>Dikarya</taxon>
        <taxon>Ascomycota</taxon>
        <taxon>Saccharomycotina</taxon>
        <taxon>Saccharomycetes</taxon>
        <taxon>Saccharomycodales</taxon>
        <taxon>Saccharomycodaceae</taxon>
        <taxon>Hanseniaspora</taxon>
    </lineage>
</organism>
<comment type="similarity">
    <text evidence="1">Belongs to the TRIAP1/MDM35 family.</text>
</comment>
<evidence type="ECO:0008006" key="5">
    <source>
        <dbReference type="Google" id="ProtNLM"/>
    </source>
</evidence>
<accession>A0A1E5RXR5</accession>
<dbReference type="PANTHER" id="PTHR46403">
    <property type="entry name" value="TP53-REGULATED INHIBITOR OF APOPTOSIS 1"/>
    <property type="match status" value="1"/>
</dbReference>
<dbReference type="EMBL" id="LPNL01000002">
    <property type="protein sequence ID" value="OEJ91525.1"/>
    <property type="molecule type" value="Genomic_DNA"/>
</dbReference>
<dbReference type="GO" id="GO:0005634">
    <property type="term" value="C:nucleus"/>
    <property type="evidence" value="ECO:0007669"/>
    <property type="project" value="TreeGrafter"/>
</dbReference>
<dbReference type="OrthoDB" id="19091at2759"/>
<dbReference type="InterPro" id="IPR007918">
    <property type="entry name" value="MDM35_apoptosis"/>
</dbReference>
<proteinExistence type="inferred from homology"/>
<comment type="caution">
    <text evidence="3">The sequence shown here is derived from an EMBL/GenBank/DDBJ whole genome shotgun (WGS) entry which is preliminary data.</text>
</comment>
<protein>
    <recommendedName>
        <fullName evidence="5">Mitochondrial distribution and morphology protein 35</fullName>
    </recommendedName>
</protein>
<dbReference type="Pfam" id="PF05254">
    <property type="entry name" value="UPF0203"/>
    <property type="match status" value="1"/>
</dbReference>
<dbReference type="GO" id="GO:1990050">
    <property type="term" value="F:phosphatidic acid transfer activity"/>
    <property type="evidence" value="ECO:0007669"/>
    <property type="project" value="TreeGrafter"/>
</dbReference>
<dbReference type="GO" id="GO:0045332">
    <property type="term" value="P:phospholipid translocation"/>
    <property type="evidence" value="ECO:0007669"/>
    <property type="project" value="TreeGrafter"/>
</dbReference>
<dbReference type="Proteomes" id="UP000095605">
    <property type="component" value="Unassembled WGS sequence"/>
</dbReference>
<evidence type="ECO:0000256" key="1">
    <source>
        <dbReference type="ARBA" id="ARBA00006196"/>
    </source>
</evidence>